<keyword evidence="3" id="KW-1185">Reference proteome</keyword>
<reference evidence="3" key="1">
    <citation type="journal article" date="2019" name="Int. J. Syst. Evol. Microbiol.">
        <title>The Global Catalogue of Microorganisms (GCM) 10K type strain sequencing project: providing services to taxonomists for standard genome sequencing and annotation.</title>
        <authorList>
            <consortium name="The Broad Institute Genomics Platform"/>
            <consortium name="The Broad Institute Genome Sequencing Center for Infectious Disease"/>
            <person name="Wu L."/>
            <person name="Ma J."/>
        </authorList>
    </citation>
    <scope>NUCLEOTIDE SEQUENCE [LARGE SCALE GENOMIC DNA]</scope>
    <source>
        <strain evidence="3">CGMCC 1.12702</strain>
    </source>
</reference>
<gene>
    <name evidence="2" type="ORF">ACFSGX_14020</name>
</gene>
<sequence length="266" mass="28216">MKHSVFHKRSMLDWIRVCADEGTTMPSDEAIVERFGFANVELARTLLADLADAGSIRIHGVGADRTITFGRAKPTPLSKVVAAPPVRRAVEPAPPSRVDMMREAAVRLANRQAAALTAASQPVPRPAPPTLPAAPPPRPVAKPAPPPSPRKVDTPMPEAPILVRPATPGEKRQVTFSVTGPLLDRLIKHANARDMGLGPATLELVKQLDAPVQPAAIAPEPVPDSKPFLSAAVLRAWRASGAEFGTFLTAAIERGVQADQQDGSGR</sequence>
<dbReference type="EMBL" id="JBHUGS010000004">
    <property type="protein sequence ID" value="MFD1951886.1"/>
    <property type="molecule type" value="Genomic_DNA"/>
</dbReference>
<evidence type="ECO:0000313" key="2">
    <source>
        <dbReference type="EMBL" id="MFD1951886.1"/>
    </source>
</evidence>
<feature type="region of interest" description="Disordered" evidence="1">
    <location>
        <begin position="113"/>
        <end position="156"/>
    </location>
</feature>
<protein>
    <submittedName>
        <fullName evidence="2">Uncharacterized protein</fullName>
    </submittedName>
</protein>
<comment type="caution">
    <text evidence="2">The sequence shown here is derived from an EMBL/GenBank/DDBJ whole genome shotgun (WGS) entry which is preliminary data.</text>
</comment>
<dbReference type="Proteomes" id="UP001597400">
    <property type="component" value="Unassembled WGS sequence"/>
</dbReference>
<dbReference type="RefSeq" id="WP_380930850.1">
    <property type="nucleotide sequence ID" value="NZ_JBHUGS010000004.1"/>
</dbReference>
<name>A0ABW4U2B3_9SPHN</name>
<accession>A0ABW4U2B3</accession>
<proteinExistence type="predicted"/>
<evidence type="ECO:0000313" key="3">
    <source>
        <dbReference type="Proteomes" id="UP001597400"/>
    </source>
</evidence>
<organism evidence="2 3">
    <name type="scientific">Sphingomonas arantia</name>
    <dbReference type="NCBI Taxonomy" id="1460676"/>
    <lineage>
        <taxon>Bacteria</taxon>
        <taxon>Pseudomonadati</taxon>
        <taxon>Pseudomonadota</taxon>
        <taxon>Alphaproteobacteria</taxon>
        <taxon>Sphingomonadales</taxon>
        <taxon>Sphingomonadaceae</taxon>
        <taxon>Sphingomonas</taxon>
    </lineage>
</organism>
<feature type="compositionally biased region" description="Pro residues" evidence="1">
    <location>
        <begin position="123"/>
        <end position="149"/>
    </location>
</feature>
<evidence type="ECO:0000256" key="1">
    <source>
        <dbReference type="SAM" id="MobiDB-lite"/>
    </source>
</evidence>